<dbReference type="AlphaFoldDB" id="A0A1R3GWY5"/>
<dbReference type="Proteomes" id="UP000188268">
    <property type="component" value="Unassembled WGS sequence"/>
</dbReference>
<organism evidence="1 2">
    <name type="scientific">Corchorus capsularis</name>
    <name type="common">Jute</name>
    <dbReference type="NCBI Taxonomy" id="210143"/>
    <lineage>
        <taxon>Eukaryota</taxon>
        <taxon>Viridiplantae</taxon>
        <taxon>Streptophyta</taxon>
        <taxon>Embryophyta</taxon>
        <taxon>Tracheophyta</taxon>
        <taxon>Spermatophyta</taxon>
        <taxon>Magnoliopsida</taxon>
        <taxon>eudicotyledons</taxon>
        <taxon>Gunneridae</taxon>
        <taxon>Pentapetalae</taxon>
        <taxon>rosids</taxon>
        <taxon>malvids</taxon>
        <taxon>Malvales</taxon>
        <taxon>Malvaceae</taxon>
        <taxon>Grewioideae</taxon>
        <taxon>Apeibeae</taxon>
        <taxon>Corchorus</taxon>
    </lineage>
</organism>
<reference evidence="1 2" key="1">
    <citation type="submission" date="2013-09" db="EMBL/GenBank/DDBJ databases">
        <title>Corchorus capsularis genome sequencing.</title>
        <authorList>
            <person name="Alam M."/>
            <person name="Haque M.S."/>
            <person name="Islam M.S."/>
            <person name="Emdad E.M."/>
            <person name="Islam M.M."/>
            <person name="Ahmed B."/>
            <person name="Halim A."/>
            <person name="Hossen Q.M.M."/>
            <person name="Hossain M.Z."/>
            <person name="Ahmed R."/>
            <person name="Khan M.M."/>
            <person name="Islam R."/>
            <person name="Rashid M.M."/>
            <person name="Khan S.A."/>
            <person name="Rahman M.S."/>
            <person name="Alam M."/>
        </authorList>
    </citation>
    <scope>NUCLEOTIDE SEQUENCE [LARGE SCALE GENOMIC DNA]</scope>
    <source>
        <strain evidence="2">cv. CVL-1</strain>
        <tissue evidence="1">Whole seedling</tissue>
    </source>
</reference>
<comment type="caution">
    <text evidence="1">The sequence shown here is derived from an EMBL/GenBank/DDBJ whole genome shotgun (WGS) entry which is preliminary data.</text>
</comment>
<name>A0A1R3GWY5_COCAP</name>
<dbReference type="Gramene" id="OMO62599">
    <property type="protein sequence ID" value="OMO62599"/>
    <property type="gene ID" value="CCACVL1_22726"/>
</dbReference>
<gene>
    <name evidence="1" type="ORF">CCACVL1_22726</name>
</gene>
<evidence type="ECO:0000313" key="2">
    <source>
        <dbReference type="Proteomes" id="UP000188268"/>
    </source>
</evidence>
<keyword evidence="2" id="KW-1185">Reference proteome</keyword>
<accession>A0A1R3GWY5</accession>
<dbReference type="EMBL" id="AWWV01013213">
    <property type="protein sequence ID" value="OMO62599.1"/>
    <property type="molecule type" value="Genomic_DNA"/>
</dbReference>
<proteinExistence type="predicted"/>
<sequence length="51" mass="5763">MASDQTLLPNRWSRRKGFRFGANAATDFAGLQPCRTDGRRSTLGLTICFYH</sequence>
<protein>
    <submittedName>
        <fullName evidence="1">Uncharacterized protein</fullName>
    </submittedName>
</protein>
<evidence type="ECO:0000313" key="1">
    <source>
        <dbReference type="EMBL" id="OMO62599.1"/>
    </source>
</evidence>